<evidence type="ECO:0000313" key="3">
    <source>
        <dbReference type="Proteomes" id="UP000324832"/>
    </source>
</evidence>
<dbReference type="SUPFAM" id="SSF48371">
    <property type="entry name" value="ARM repeat"/>
    <property type="match status" value="1"/>
</dbReference>
<dbReference type="PANTHER" id="PTHR13347">
    <property type="entry name" value="HEAT REPEAT-CONTAINING PROTEIN 3"/>
    <property type="match status" value="1"/>
</dbReference>
<gene>
    <name evidence="2" type="ORF">LSINAPIS_LOCUS4521</name>
</gene>
<dbReference type="Gene3D" id="1.25.10.10">
    <property type="entry name" value="Leucine-rich Repeat Variant"/>
    <property type="match status" value="1"/>
</dbReference>
<protein>
    <submittedName>
        <fullName evidence="2">Uncharacterized protein</fullName>
    </submittedName>
</protein>
<dbReference type="PANTHER" id="PTHR13347:SF1">
    <property type="entry name" value="HEAT REPEAT-CONTAINING PROTEIN 3"/>
    <property type="match status" value="1"/>
</dbReference>
<dbReference type="InterPro" id="IPR011989">
    <property type="entry name" value="ARM-like"/>
</dbReference>
<name>A0A5E4Q189_9NEOP</name>
<reference evidence="2 3" key="1">
    <citation type="submission" date="2017-07" db="EMBL/GenBank/DDBJ databases">
        <authorList>
            <person name="Talla V."/>
            <person name="Backstrom N."/>
        </authorList>
    </citation>
    <scope>NUCLEOTIDE SEQUENCE [LARGE SCALE GENOMIC DNA]</scope>
</reference>
<organism evidence="2 3">
    <name type="scientific">Leptidea sinapis</name>
    <dbReference type="NCBI Taxonomy" id="189913"/>
    <lineage>
        <taxon>Eukaryota</taxon>
        <taxon>Metazoa</taxon>
        <taxon>Ecdysozoa</taxon>
        <taxon>Arthropoda</taxon>
        <taxon>Hexapoda</taxon>
        <taxon>Insecta</taxon>
        <taxon>Pterygota</taxon>
        <taxon>Neoptera</taxon>
        <taxon>Endopterygota</taxon>
        <taxon>Lepidoptera</taxon>
        <taxon>Glossata</taxon>
        <taxon>Ditrysia</taxon>
        <taxon>Papilionoidea</taxon>
        <taxon>Pieridae</taxon>
        <taxon>Dismorphiinae</taxon>
        <taxon>Leptidea</taxon>
    </lineage>
</organism>
<accession>A0A5E4Q189</accession>
<dbReference type="GO" id="GO:0006606">
    <property type="term" value="P:protein import into nucleus"/>
    <property type="evidence" value="ECO:0007669"/>
    <property type="project" value="TreeGrafter"/>
</dbReference>
<dbReference type="GO" id="GO:0051082">
    <property type="term" value="F:unfolded protein binding"/>
    <property type="evidence" value="ECO:0007669"/>
    <property type="project" value="TreeGrafter"/>
</dbReference>
<proteinExistence type="inferred from homology"/>
<dbReference type="EMBL" id="FZQP02001171">
    <property type="protein sequence ID" value="VVC91982.1"/>
    <property type="molecule type" value="Genomic_DNA"/>
</dbReference>
<comment type="similarity">
    <text evidence="1">Belongs to the nuclear import and ribosome assembly adapter family.</text>
</comment>
<keyword evidence="3" id="KW-1185">Reference proteome</keyword>
<evidence type="ECO:0000256" key="1">
    <source>
        <dbReference type="ARBA" id="ARBA00049983"/>
    </source>
</evidence>
<dbReference type="InterPro" id="IPR052616">
    <property type="entry name" value="SYO1-like"/>
</dbReference>
<dbReference type="GO" id="GO:0042273">
    <property type="term" value="P:ribosomal large subunit biogenesis"/>
    <property type="evidence" value="ECO:0007669"/>
    <property type="project" value="TreeGrafter"/>
</dbReference>
<sequence length="165" mass="18542">MGKIRKRKPKRNSNLDTVENFEEEICVDSRDTSIQTIIDQLQAVNVEEKYCALQSFAMLIENEQNVEQAVSRGLIKIIAPLLLDPASCIRNASAGSLRNLSSLGMSICETLMEHDIMTPLICYFHQFTETWTPDGSLKSKDEEIDTFIQCVNLLLNVCESSGILI</sequence>
<dbReference type="AlphaFoldDB" id="A0A5E4Q189"/>
<dbReference type="Proteomes" id="UP000324832">
    <property type="component" value="Unassembled WGS sequence"/>
</dbReference>
<evidence type="ECO:0000313" key="2">
    <source>
        <dbReference type="EMBL" id="VVC91982.1"/>
    </source>
</evidence>
<dbReference type="InterPro" id="IPR016024">
    <property type="entry name" value="ARM-type_fold"/>
</dbReference>